<comment type="caution">
    <text evidence="19">The sequence shown here is derived from an EMBL/GenBank/DDBJ whole genome shotgun (WGS) entry which is preliminary data.</text>
</comment>
<evidence type="ECO:0000256" key="2">
    <source>
        <dbReference type="ARBA" id="ARBA00005056"/>
    </source>
</evidence>
<evidence type="ECO:0000256" key="4">
    <source>
        <dbReference type="ARBA" id="ARBA00006753"/>
    </source>
</evidence>
<proteinExistence type="inferred from homology"/>
<reference evidence="19 20" key="1">
    <citation type="submission" date="2014-06" db="EMBL/GenBank/DDBJ databases">
        <title>Draft genome sequence of the putrescine producing strain Lactococcus lactis subsp cremoris GE214.</title>
        <authorList>
            <person name="Ladero V."/>
            <person name="Linares D.M."/>
            <person name="del Rio B."/>
            <person name="Mayo B."/>
            <person name="Martin M.C."/>
            <person name="Fernandez M."/>
            <person name="Alvarez M.A."/>
        </authorList>
    </citation>
    <scope>NUCLEOTIDE SEQUENCE [LARGE SCALE GENOMIC DNA]</scope>
    <source>
        <strain evidence="19 20">GE214</strain>
    </source>
</reference>
<evidence type="ECO:0000256" key="8">
    <source>
        <dbReference type="ARBA" id="ARBA00022697"/>
    </source>
</evidence>
<dbReference type="InterPro" id="IPR036291">
    <property type="entry name" value="NAD(P)-bd_dom_sf"/>
</dbReference>
<evidence type="ECO:0000256" key="5">
    <source>
        <dbReference type="ARBA" id="ARBA00013213"/>
    </source>
</evidence>
<dbReference type="Pfam" id="PF03447">
    <property type="entry name" value="NAD_binding_3"/>
    <property type="match status" value="1"/>
</dbReference>
<evidence type="ECO:0000256" key="3">
    <source>
        <dbReference type="ARBA" id="ARBA00005062"/>
    </source>
</evidence>
<evidence type="ECO:0000256" key="11">
    <source>
        <dbReference type="ARBA" id="ARBA00023053"/>
    </source>
</evidence>
<dbReference type="InterPro" id="IPR016204">
    <property type="entry name" value="HDH"/>
</dbReference>
<dbReference type="PANTHER" id="PTHR43331">
    <property type="entry name" value="HOMOSERINE DEHYDROGENASE"/>
    <property type="match status" value="1"/>
</dbReference>
<evidence type="ECO:0000256" key="17">
    <source>
        <dbReference type="RuleBase" id="RU004171"/>
    </source>
</evidence>
<dbReference type="PATRIC" id="fig|1415168.3.peg.2117"/>
<evidence type="ECO:0000256" key="15">
    <source>
        <dbReference type="PIRSR" id="PIRSR000098-2"/>
    </source>
</evidence>
<dbReference type="GO" id="GO:0050661">
    <property type="term" value="F:NADP binding"/>
    <property type="evidence" value="ECO:0007669"/>
    <property type="project" value="InterPro"/>
</dbReference>
<feature type="domain" description="ACT" evidence="18">
    <location>
        <begin position="351"/>
        <end position="425"/>
    </location>
</feature>
<dbReference type="FunFam" id="3.30.360.10:FF:000005">
    <property type="entry name" value="Homoserine dehydrogenase"/>
    <property type="match status" value="1"/>
</dbReference>
<dbReference type="Gene3D" id="3.40.50.720">
    <property type="entry name" value="NAD(P)-binding Rossmann-like Domain"/>
    <property type="match status" value="1"/>
</dbReference>
<organism evidence="19 20">
    <name type="scientific">Lactococcus cremoris subsp. cremoris GE214</name>
    <dbReference type="NCBI Taxonomy" id="1415168"/>
    <lineage>
        <taxon>Bacteria</taxon>
        <taxon>Bacillati</taxon>
        <taxon>Bacillota</taxon>
        <taxon>Bacilli</taxon>
        <taxon>Lactobacillales</taxon>
        <taxon>Streptococcaceae</taxon>
        <taxon>Lactococcus</taxon>
        <taxon>Lactococcus cremoris subsp. cremoris</taxon>
    </lineage>
</organism>
<dbReference type="UniPathway" id="UPA00051">
    <property type="reaction ID" value="UER00465"/>
</dbReference>
<evidence type="ECO:0000256" key="1">
    <source>
        <dbReference type="ARBA" id="ARBA00001920"/>
    </source>
</evidence>
<evidence type="ECO:0000256" key="9">
    <source>
        <dbReference type="ARBA" id="ARBA00022857"/>
    </source>
</evidence>
<dbReference type="GO" id="GO:0009086">
    <property type="term" value="P:methionine biosynthetic process"/>
    <property type="evidence" value="ECO:0007669"/>
    <property type="project" value="UniProtKB-KW"/>
</dbReference>
<dbReference type="RefSeq" id="WP_042748644.1">
    <property type="nucleotide sequence ID" value="NZ_AZSI01000105.1"/>
</dbReference>
<keyword evidence="7 16" id="KW-0028">Amino-acid biosynthesis</keyword>
<dbReference type="AlphaFoldDB" id="A0A084A9E5"/>
<dbReference type="PROSITE" id="PS51671">
    <property type="entry name" value="ACT"/>
    <property type="match status" value="1"/>
</dbReference>
<comment type="cofactor">
    <cofactor evidence="1">
        <name>a metal cation</name>
        <dbReference type="ChEBI" id="CHEBI:25213"/>
    </cofactor>
</comment>
<evidence type="ECO:0000259" key="18">
    <source>
        <dbReference type="PROSITE" id="PS51671"/>
    </source>
</evidence>
<dbReference type="GO" id="GO:0009088">
    <property type="term" value="P:threonine biosynthetic process"/>
    <property type="evidence" value="ECO:0007669"/>
    <property type="project" value="UniProtKB-UniPathway"/>
</dbReference>
<feature type="active site" description="Proton donor" evidence="14">
    <location>
        <position position="206"/>
    </location>
</feature>
<dbReference type="InterPro" id="IPR005106">
    <property type="entry name" value="Asp/hSer_DH_NAD-bd"/>
</dbReference>
<comment type="catalytic activity">
    <reaction evidence="13">
        <text>L-homoserine + NADP(+) = L-aspartate 4-semialdehyde + NADPH + H(+)</text>
        <dbReference type="Rhea" id="RHEA:15761"/>
        <dbReference type="ChEBI" id="CHEBI:15378"/>
        <dbReference type="ChEBI" id="CHEBI:57476"/>
        <dbReference type="ChEBI" id="CHEBI:57783"/>
        <dbReference type="ChEBI" id="CHEBI:58349"/>
        <dbReference type="ChEBI" id="CHEBI:537519"/>
        <dbReference type="EC" id="1.1.1.3"/>
    </reaction>
    <physiologicalReaction direction="right-to-left" evidence="13">
        <dbReference type="Rhea" id="RHEA:15763"/>
    </physiologicalReaction>
</comment>
<evidence type="ECO:0000256" key="6">
    <source>
        <dbReference type="ARBA" id="ARBA00013376"/>
    </source>
</evidence>
<keyword evidence="8 16" id="KW-0791">Threonine biosynthesis</keyword>
<dbReference type="PROSITE" id="PS01042">
    <property type="entry name" value="HOMOSER_DHGENASE"/>
    <property type="match status" value="1"/>
</dbReference>
<accession>A0A084A9E5</accession>
<dbReference type="SUPFAM" id="SSF51735">
    <property type="entry name" value="NAD(P)-binding Rossmann-fold domains"/>
    <property type="match status" value="1"/>
</dbReference>
<evidence type="ECO:0000256" key="7">
    <source>
        <dbReference type="ARBA" id="ARBA00022605"/>
    </source>
</evidence>
<dbReference type="PANTHER" id="PTHR43331:SF1">
    <property type="entry name" value="HOMOSERINE DEHYDROGENASE"/>
    <property type="match status" value="1"/>
</dbReference>
<feature type="binding site" evidence="15">
    <location>
        <begin position="8"/>
        <end position="15"/>
    </location>
    <ligand>
        <name>NADP(+)</name>
        <dbReference type="ChEBI" id="CHEBI:58349"/>
    </ligand>
</feature>
<keyword evidence="12 16" id="KW-0486">Methionine biosynthesis</keyword>
<keyword evidence="10 16" id="KW-0560">Oxidoreductase</keyword>
<dbReference type="EC" id="1.1.1.3" evidence="5 16"/>
<gene>
    <name evidence="19" type="ORF">U725_02039</name>
</gene>
<sequence length="428" mass="46674">MAVNIAILGFGTVGTGLPTLLSENKEKLAKILDEEIVISKVLMRDNKAIEKARSQGFNYDFVLNLDDILADSEISIVVELMGRIEPAKTYITQAIEAGKNVVTANKDLLAVHGVELRSLAQKHHVALYYEAAVAGGIPILRTLANSFSSDKITHLLGILNGTSNFMMTKMSEEGWTYDESLAKAQELGYAESDPTNDVDGIDASYKLAILSEFAFGMTLAPDEIAKSGLRSIQKTDVEIAQQFGYVLKLTGEINEVDSGIFAEVSPTFLPKSHPLASVNGVMNAVFIESEGIGDSMFYGAGAGQKPTATSVLADIVRIVKRVKDGTIGKSFNEYARSTSLANPHDIENKYYFSVETPDSTGQLLLLVELFTSKNVSFEQVLQQKGNGKRAVVVIISHKINRVQLSAIQDKLNQEKDFKLLNRFKVLGD</sequence>
<dbReference type="NCBIfam" id="NF004976">
    <property type="entry name" value="PRK06349.1"/>
    <property type="match status" value="1"/>
</dbReference>
<dbReference type="InterPro" id="IPR019811">
    <property type="entry name" value="HDH_CS"/>
</dbReference>
<evidence type="ECO:0000256" key="12">
    <source>
        <dbReference type="ARBA" id="ARBA00023167"/>
    </source>
</evidence>
<keyword evidence="11" id="KW-0915">Sodium</keyword>
<evidence type="ECO:0000256" key="16">
    <source>
        <dbReference type="RuleBase" id="RU000579"/>
    </source>
</evidence>
<dbReference type="Proteomes" id="UP000028401">
    <property type="component" value="Unassembled WGS sequence"/>
</dbReference>
<comment type="pathway">
    <text evidence="3 16">Amino-acid biosynthesis; L-methionine biosynthesis via de novo pathway; L-homoserine from L-aspartate: step 3/3.</text>
</comment>
<dbReference type="InterPro" id="IPR001342">
    <property type="entry name" value="HDH_cat"/>
</dbReference>
<keyword evidence="9 15" id="KW-0521">NADP</keyword>
<evidence type="ECO:0000256" key="13">
    <source>
        <dbReference type="ARBA" id="ARBA00048841"/>
    </source>
</evidence>
<dbReference type="Gene3D" id="3.30.70.260">
    <property type="match status" value="1"/>
</dbReference>
<protein>
    <recommendedName>
        <fullName evidence="6 16">Homoserine dehydrogenase</fullName>
        <ecNumber evidence="5 16">1.1.1.3</ecNumber>
    </recommendedName>
</protein>
<comment type="similarity">
    <text evidence="4 17">Belongs to the homoserine dehydrogenase family.</text>
</comment>
<dbReference type="InterPro" id="IPR002912">
    <property type="entry name" value="ACT_dom"/>
</dbReference>
<comment type="pathway">
    <text evidence="2 16">Amino-acid biosynthesis; L-threonine biosynthesis; L-threonine from L-aspartate: step 3/5.</text>
</comment>
<dbReference type="UniPathway" id="UPA00050">
    <property type="reaction ID" value="UER00063"/>
</dbReference>
<dbReference type="GO" id="GO:0004412">
    <property type="term" value="F:homoserine dehydrogenase activity"/>
    <property type="evidence" value="ECO:0007669"/>
    <property type="project" value="UniProtKB-EC"/>
</dbReference>
<evidence type="ECO:0000256" key="14">
    <source>
        <dbReference type="PIRSR" id="PIRSR000098-1"/>
    </source>
</evidence>
<dbReference type="PIRSF" id="PIRSF000098">
    <property type="entry name" value="Homoser_dehydrog"/>
    <property type="match status" value="1"/>
</dbReference>
<evidence type="ECO:0000313" key="20">
    <source>
        <dbReference type="Proteomes" id="UP000028401"/>
    </source>
</evidence>
<dbReference type="Pfam" id="PF00742">
    <property type="entry name" value="Homoserine_dh"/>
    <property type="match status" value="1"/>
</dbReference>
<feature type="binding site" evidence="15">
    <location>
        <position position="191"/>
    </location>
    <ligand>
        <name>L-homoserine</name>
        <dbReference type="ChEBI" id="CHEBI:57476"/>
    </ligand>
</feature>
<dbReference type="EMBL" id="AZSI01000105">
    <property type="protein sequence ID" value="KEY61924.1"/>
    <property type="molecule type" value="Genomic_DNA"/>
</dbReference>
<dbReference type="Gene3D" id="3.30.360.10">
    <property type="entry name" value="Dihydrodipicolinate Reductase, domain 2"/>
    <property type="match status" value="1"/>
</dbReference>
<feature type="binding site" evidence="15">
    <location>
        <position position="106"/>
    </location>
    <ligand>
        <name>NADPH</name>
        <dbReference type="ChEBI" id="CHEBI:57783"/>
    </ligand>
</feature>
<evidence type="ECO:0000313" key="19">
    <source>
        <dbReference type="EMBL" id="KEY61924.1"/>
    </source>
</evidence>
<evidence type="ECO:0000256" key="10">
    <source>
        <dbReference type="ARBA" id="ARBA00023002"/>
    </source>
</evidence>
<dbReference type="SUPFAM" id="SSF55347">
    <property type="entry name" value="Glyceraldehyde-3-phosphate dehydrogenase-like, C-terminal domain"/>
    <property type="match status" value="1"/>
</dbReference>
<name>A0A084A9E5_LACLC</name>